<sequence>MYSLFPDEHVYIDFSVKISIPVGKNKKSYYIGKEKGILKKYIGEDFLGYEFRSMNGFVEPHEPQE</sequence>
<name>A0A212IT04_9BACT</name>
<protein>
    <submittedName>
        <fullName evidence="1">Uncharacterized protein</fullName>
    </submittedName>
</protein>
<proteinExistence type="predicted"/>
<organism evidence="1">
    <name type="scientific">uncultured Dysgonomonas sp</name>
    <dbReference type="NCBI Taxonomy" id="206096"/>
    <lineage>
        <taxon>Bacteria</taxon>
        <taxon>Pseudomonadati</taxon>
        <taxon>Bacteroidota</taxon>
        <taxon>Bacteroidia</taxon>
        <taxon>Bacteroidales</taxon>
        <taxon>Dysgonomonadaceae</taxon>
        <taxon>Dysgonomonas</taxon>
        <taxon>environmental samples</taxon>
    </lineage>
</organism>
<dbReference type="AlphaFoldDB" id="A0A212IT04"/>
<reference evidence="1" key="1">
    <citation type="submission" date="2016-04" db="EMBL/GenBank/DDBJ databases">
        <authorList>
            <person name="Evans L.H."/>
            <person name="Alamgir A."/>
            <person name="Owens N."/>
            <person name="Weber N.D."/>
            <person name="Virtaneva K."/>
            <person name="Barbian K."/>
            <person name="Babar A."/>
            <person name="Rosenke K."/>
        </authorList>
    </citation>
    <scope>NUCLEOTIDE SEQUENCE</scope>
    <source>
        <strain evidence="1">86-1</strain>
    </source>
</reference>
<dbReference type="EMBL" id="FLUM01000001">
    <property type="protein sequence ID" value="SBV90356.1"/>
    <property type="molecule type" value="Genomic_DNA"/>
</dbReference>
<accession>A0A212IT04</accession>
<evidence type="ECO:0000313" key="1">
    <source>
        <dbReference type="EMBL" id="SBV90356.1"/>
    </source>
</evidence>
<gene>
    <name evidence="1" type="ORF">KL86DYS1_10005</name>
</gene>